<proteinExistence type="predicted"/>
<protein>
    <recommendedName>
        <fullName evidence="4">GAT domain-containing protein</fullName>
    </recommendedName>
</protein>
<comment type="caution">
    <text evidence="2">The sequence shown here is derived from an EMBL/GenBank/DDBJ whole genome shotgun (WGS) entry which is preliminary data.</text>
</comment>
<feature type="compositionally biased region" description="Polar residues" evidence="1">
    <location>
        <begin position="212"/>
        <end position="221"/>
    </location>
</feature>
<sequence>MDVAQPNTHQSAELQLLANINLFLRNLGVEAAEQLSAMLLSNPDHTIRELHRFVRRVQDLSVDMLLKEAETTADEMCDTMNAFVSSQRDYVNASNRNEFIVPHRAGAARVDAAKLDRETRMRLNVVHNFSGPLERSTFGPAHDTNEMENIGMSNVSDALDKRIGALECHLGLATGLHADSFQRLKQLEDRVCEIEHTLPAFAAFKFNQQSTETPHTSLLENQQHKPTETKQSAKSIQRQRIDDVSLIAK</sequence>
<keyword evidence="3" id="KW-1185">Reference proteome</keyword>
<evidence type="ECO:0000256" key="1">
    <source>
        <dbReference type="SAM" id="MobiDB-lite"/>
    </source>
</evidence>
<name>A0ABQ8ESP0_9FUNG</name>
<evidence type="ECO:0008006" key="4">
    <source>
        <dbReference type="Google" id="ProtNLM"/>
    </source>
</evidence>
<dbReference type="EMBL" id="JAFCIX010000577">
    <property type="protein sequence ID" value="KAH6585969.1"/>
    <property type="molecule type" value="Genomic_DNA"/>
</dbReference>
<organism evidence="2 3">
    <name type="scientific">Batrachochytrium salamandrivorans</name>
    <dbReference type="NCBI Taxonomy" id="1357716"/>
    <lineage>
        <taxon>Eukaryota</taxon>
        <taxon>Fungi</taxon>
        <taxon>Fungi incertae sedis</taxon>
        <taxon>Chytridiomycota</taxon>
        <taxon>Chytridiomycota incertae sedis</taxon>
        <taxon>Chytridiomycetes</taxon>
        <taxon>Rhizophydiales</taxon>
        <taxon>Rhizophydiales incertae sedis</taxon>
        <taxon>Batrachochytrium</taxon>
    </lineage>
</organism>
<evidence type="ECO:0000313" key="2">
    <source>
        <dbReference type="EMBL" id="KAH6585969.1"/>
    </source>
</evidence>
<evidence type="ECO:0000313" key="3">
    <source>
        <dbReference type="Proteomes" id="UP001648503"/>
    </source>
</evidence>
<accession>A0ABQ8ESP0</accession>
<feature type="region of interest" description="Disordered" evidence="1">
    <location>
        <begin position="212"/>
        <end position="236"/>
    </location>
</feature>
<gene>
    <name evidence="2" type="ORF">BASA50_000913</name>
</gene>
<dbReference type="Proteomes" id="UP001648503">
    <property type="component" value="Unassembled WGS sequence"/>
</dbReference>
<reference evidence="2 3" key="1">
    <citation type="submission" date="2021-02" db="EMBL/GenBank/DDBJ databases">
        <title>Variation within the Batrachochytrium salamandrivorans European outbreak.</title>
        <authorList>
            <person name="Kelly M."/>
            <person name="Pasmans F."/>
            <person name="Shea T.P."/>
            <person name="Munoz J.F."/>
            <person name="Carranza S."/>
            <person name="Cuomo C.A."/>
            <person name="Martel A."/>
        </authorList>
    </citation>
    <scope>NUCLEOTIDE SEQUENCE [LARGE SCALE GENOMIC DNA]</scope>
    <source>
        <strain evidence="2 3">AMFP18/2</strain>
    </source>
</reference>